<feature type="transmembrane region" description="Helical" evidence="1">
    <location>
        <begin position="353"/>
        <end position="374"/>
    </location>
</feature>
<proteinExistence type="predicted"/>
<feature type="signal peptide" evidence="2">
    <location>
        <begin position="1"/>
        <end position="30"/>
    </location>
</feature>
<dbReference type="Proteomes" id="UP000783871">
    <property type="component" value="Unassembled WGS sequence"/>
</dbReference>
<evidence type="ECO:0000313" key="4">
    <source>
        <dbReference type="Proteomes" id="UP000783871"/>
    </source>
</evidence>
<keyword evidence="1" id="KW-0472">Membrane</keyword>
<keyword evidence="1" id="KW-0812">Transmembrane</keyword>
<organism evidence="3 4">
    <name type="scientific">Micromonospora thermarum</name>
    <dbReference type="NCBI Taxonomy" id="2720024"/>
    <lineage>
        <taxon>Bacteria</taxon>
        <taxon>Bacillati</taxon>
        <taxon>Actinomycetota</taxon>
        <taxon>Actinomycetes</taxon>
        <taxon>Micromonosporales</taxon>
        <taxon>Micromonosporaceae</taxon>
        <taxon>Micromonospora</taxon>
    </lineage>
</organism>
<gene>
    <name evidence="3" type="ORF">HCJ94_04530</name>
</gene>
<comment type="caution">
    <text evidence="3">The sequence shown here is derived from an EMBL/GenBank/DDBJ whole genome shotgun (WGS) entry which is preliminary data.</text>
</comment>
<reference evidence="3 4" key="1">
    <citation type="submission" date="2020-03" db="EMBL/GenBank/DDBJ databases">
        <title>WGS of actinomycetes isolated from Thailand.</title>
        <authorList>
            <person name="Thawai C."/>
        </authorList>
    </citation>
    <scope>NUCLEOTIDE SEQUENCE [LARGE SCALE GENOMIC DNA]</scope>
    <source>
        <strain evidence="3 4">HSS6-12</strain>
    </source>
</reference>
<keyword evidence="4" id="KW-1185">Reference proteome</keyword>
<sequence length="391" mass="38892">MNFRNRALAYAGTGVAGILAAGLFAAPAVAETSADLAIEATGTTIAVGAPGKTATVSLLNKSQVDAKGILVGLDISKLDTAKVDIDESGCSPREDGLILCGIEGDTLSAGADVDWGFPLTRKGGATGDAGEISAIILHDGTDPDESNNEVTVKVKVEGAGPDLTVVANDVSKAVKVESGKITVVGDLHAGDTAQLIYAAFNQGDVTAAGLKISVTLPKGVTFAEAEPDCVDNAAKTSRVCTYADLDLIPASQDKDGDDLISGGRFYHLLTVGADVKAGSLRGGEVTVDALGTAAPTARTAGKGGLPANAEAVTATEVDATDNTDAYAVVVTAKGGAGGGDGDGPGLPVTGPQAGLMGGIGVAVLLAGGVMFLVARRRRIVLVSPGDEKPTA</sequence>
<accession>A0ABX0Z5E3</accession>
<dbReference type="EMBL" id="JAATEO010000003">
    <property type="protein sequence ID" value="NJP31268.1"/>
    <property type="molecule type" value="Genomic_DNA"/>
</dbReference>
<name>A0ABX0Z5E3_9ACTN</name>
<evidence type="ECO:0000256" key="1">
    <source>
        <dbReference type="SAM" id="Phobius"/>
    </source>
</evidence>
<evidence type="ECO:0000256" key="2">
    <source>
        <dbReference type="SAM" id="SignalP"/>
    </source>
</evidence>
<dbReference type="RefSeq" id="WP_167999666.1">
    <property type="nucleotide sequence ID" value="NZ_JAATEO010000003.1"/>
</dbReference>
<evidence type="ECO:0008006" key="5">
    <source>
        <dbReference type="Google" id="ProtNLM"/>
    </source>
</evidence>
<keyword evidence="1" id="KW-1133">Transmembrane helix</keyword>
<evidence type="ECO:0000313" key="3">
    <source>
        <dbReference type="EMBL" id="NJP31268.1"/>
    </source>
</evidence>
<feature type="chain" id="PRO_5045775062" description="LPXTG-motif cell wall anchor domain-containing protein" evidence="2">
    <location>
        <begin position="31"/>
        <end position="391"/>
    </location>
</feature>
<protein>
    <recommendedName>
        <fullName evidence="5">LPXTG-motif cell wall anchor domain-containing protein</fullName>
    </recommendedName>
</protein>
<keyword evidence="2" id="KW-0732">Signal</keyword>